<dbReference type="InterPro" id="IPR005260">
    <property type="entry name" value="Asp_kin_monofn"/>
</dbReference>
<feature type="signal peptide" evidence="9">
    <location>
        <begin position="1"/>
        <end position="18"/>
    </location>
</feature>
<evidence type="ECO:0000256" key="9">
    <source>
        <dbReference type="SAM" id="SignalP"/>
    </source>
</evidence>
<dbReference type="InterPro" id="IPR036393">
    <property type="entry name" value="AceGlu_kinase-like_sf"/>
</dbReference>
<sequence length="517" mass="54686">MQDLARRLALLVLSTALGWRPTSRRMAAPRIVMSALSPPRHVVMKFGGSSVANAERVSHVAELIASQMAEEGTLPAVVLSAMGKTTNCIIAAGERALEGRVDVSEIRSLHLESLAALELPISTGAEVRGLLRDLESLLDGVSMVRELTPRTKDLIVSFGERMSCRVLAATLSKIGVPAVPCDAWTLGVRTKGMFGDSVVDEACYPEVARSISDLFSQGQVPIVTGFIGHDADGRVATLGRGGSDLTATVLGAAFGFDEVQVWKDVDGMMTADPRVVRAALPVPFVTYEEAAELAYFGAQVLHPISMQPALRAGVPVRVKNSYNPTHCGTLIAEEATIKERRSVAPLVTAITSKRHVTVIDVVSLRMLGSHGFLARVFDVLARDRVSVDVVATSEVSVSLSLDEEQSLSPAALEELSEIAQVELKHDRSIVSFVGDGSRSTELIAQVFAVLAANDLRVEMISQGASKVNVAIVVQDDQAELALNLIHGCFFGAPLPATCGGLAVGELAPGLNASAVAA</sequence>
<dbReference type="SUPFAM" id="SSF55021">
    <property type="entry name" value="ACT-like"/>
    <property type="match status" value="2"/>
</dbReference>
<dbReference type="InterPro" id="IPR054352">
    <property type="entry name" value="ACT_Aspartokinase"/>
</dbReference>
<evidence type="ECO:0000313" key="11">
    <source>
        <dbReference type="EMBL" id="KAJ8598279.1"/>
    </source>
</evidence>
<feature type="chain" id="PRO_5042005935" description="Aspartokinase" evidence="9">
    <location>
        <begin position="19"/>
        <end position="517"/>
    </location>
</feature>
<dbReference type="Gene3D" id="3.40.1160.10">
    <property type="entry name" value="Acetylglutamate kinase-like"/>
    <property type="match status" value="1"/>
</dbReference>
<comment type="similarity">
    <text evidence="1 7">Belongs to the aspartokinase family.</text>
</comment>
<dbReference type="GO" id="GO:0009089">
    <property type="term" value="P:lysine biosynthetic process via diaminopimelate"/>
    <property type="evidence" value="ECO:0007669"/>
    <property type="project" value="InterPro"/>
</dbReference>
<accession>A0AAD7U6T2</accession>
<dbReference type="InterPro" id="IPR001341">
    <property type="entry name" value="Asp_kinase"/>
</dbReference>
<evidence type="ECO:0000256" key="8">
    <source>
        <dbReference type="RuleBase" id="RU004249"/>
    </source>
</evidence>
<dbReference type="GO" id="GO:0005829">
    <property type="term" value="C:cytosol"/>
    <property type="evidence" value="ECO:0007669"/>
    <property type="project" value="TreeGrafter"/>
</dbReference>
<dbReference type="PROSITE" id="PS51671">
    <property type="entry name" value="ACT"/>
    <property type="match status" value="1"/>
</dbReference>
<keyword evidence="3" id="KW-0547">Nucleotide-binding</keyword>
<dbReference type="CDD" id="cd04912">
    <property type="entry name" value="ACT_AKiii-LysC-EC-like_1"/>
    <property type="match status" value="1"/>
</dbReference>
<evidence type="ECO:0000256" key="2">
    <source>
        <dbReference type="ARBA" id="ARBA00022679"/>
    </source>
</evidence>
<dbReference type="InterPro" id="IPR042199">
    <property type="entry name" value="AsparK_Bifunc_asparK/hSer_DH"/>
</dbReference>
<dbReference type="InterPro" id="IPR001048">
    <property type="entry name" value="Asp/Glu/Uridylate_kinase"/>
</dbReference>
<evidence type="ECO:0000256" key="7">
    <source>
        <dbReference type="RuleBase" id="RU003448"/>
    </source>
</evidence>
<dbReference type="InterPro" id="IPR018042">
    <property type="entry name" value="Aspartate_kinase_CS"/>
</dbReference>
<keyword evidence="9" id="KW-0732">Signal</keyword>
<dbReference type="EC" id="2.7.2.4" evidence="7"/>
<dbReference type="GO" id="GO:0005524">
    <property type="term" value="F:ATP binding"/>
    <property type="evidence" value="ECO:0007669"/>
    <property type="project" value="UniProtKB-KW"/>
</dbReference>
<dbReference type="Pfam" id="PF00696">
    <property type="entry name" value="AA_kinase"/>
    <property type="match status" value="1"/>
</dbReference>
<name>A0AAD7U6T2_9STRA</name>
<dbReference type="Gene3D" id="1.20.120.1320">
    <property type="entry name" value="Aspartokinase, catalytic domain"/>
    <property type="match status" value="1"/>
</dbReference>
<protein>
    <recommendedName>
        <fullName evidence="7">Aspartokinase</fullName>
        <ecNumber evidence="7">2.7.2.4</ecNumber>
    </recommendedName>
</protein>
<organism evidence="11 12">
    <name type="scientific">Chrysophaeum taylorii</name>
    <dbReference type="NCBI Taxonomy" id="2483200"/>
    <lineage>
        <taxon>Eukaryota</taxon>
        <taxon>Sar</taxon>
        <taxon>Stramenopiles</taxon>
        <taxon>Ochrophyta</taxon>
        <taxon>Pelagophyceae</taxon>
        <taxon>Pelagomonadales</taxon>
        <taxon>Pelagomonadaceae</taxon>
        <taxon>Chrysophaeum</taxon>
    </lineage>
</organism>
<keyword evidence="5" id="KW-0067">ATP-binding</keyword>
<comment type="pathway">
    <text evidence="8">Amino-acid biosynthesis; L-methionine biosynthesis via de novo pathway; L-homoserine from L-aspartate: step 1/3.</text>
</comment>
<proteinExistence type="inferred from homology"/>
<evidence type="ECO:0000256" key="1">
    <source>
        <dbReference type="ARBA" id="ARBA00010122"/>
    </source>
</evidence>
<dbReference type="NCBIfam" id="TIGR00657">
    <property type="entry name" value="asp_kinases"/>
    <property type="match status" value="1"/>
</dbReference>
<comment type="caution">
    <text evidence="11">The sequence shown here is derived from an EMBL/GenBank/DDBJ whole genome shotgun (WGS) entry which is preliminary data.</text>
</comment>
<dbReference type="GO" id="GO:0004072">
    <property type="term" value="F:aspartate kinase activity"/>
    <property type="evidence" value="ECO:0007669"/>
    <property type="project" value="UniProtKB-EC"/>
</dbReference>
<dbReference type="PANTHER" id="PTHR21499:SF59">
    <property type="entry name" value="ASPARTOKINASE"/>
    <property type="match status" value="1"/>
</dbReference>
<dbReference type="AlphaFoldDB" id="A0AAD7U6T2"/>
<keyword evidence="8" id="KW-0028">Amino-acid biosynthesis</keyword>
<comment type="pathway">
    <text evidence="8">Amino-acid biosynthesis; L-threonine biosynthesis; L-threonine from L-aspartate: step 1/5.</text>
</comment>
<keyword evidence="12" id="KW-1185">Reference proteome</keyword>
<evidence type="ECO:0000256" key="6">
    <source>
        <dbReference type="ARBA" id="ARBA00047872"/>
    </source>
</evidence>
<evidence type="ECO:0000256" key="3">
    <source>
        <dbReference type="ARBA" id="ARBA00022741"/>
    </source>
</evidence>
<dbReference type="Proteomes" id="UP001230188">
    <property type="component" value="Unassembled WGS sequence"/>
</dbReference>
<evidence type="ECO:0000256" key="5">
    <source>
        <dbReference type="ARBA" id="ARBA00022840"/>
    </source>
</evidence>
<keyword evidence="4 7" id="KW-0418">Kinase</keyword>
<dbReference type="Gene3D" id="3.30.70.260">
    <property type="match status" value="2"/>
</dbReference>
<evidence type="ECO:0000313" key="12">
    <source>
        <dbReference type="Proteomes" id="UP001230188"/>
    </source>
</evidence>
<dbReference type="Pfam" id="PF22468">
    <property type="entry name" value="ACT_9"/>
    <property type="match status" value="1"/>
</dbReference>
<dbReference type="PANTHER" id="PTHR21499">
    <property type="entry name" value="ASPARTATE KINASE"/>
    <property type="match status" value="1"/>
</dbReference>
<dbReference type="EMBL" id="JAQMWT010000679">
    <property type="protein sequence ID" value="KAJ8598279.1"/>
    <property type="molecule type" value="Genomic_DNA"/>
</dbReference>
<gene>
    <name evidence="11" type="ORF">CTAYLR_006005</name>
</gene>
<keyword evidence="2 7" id="KW-0808">Transferase</keyword>
<dbReference type="PIRSF" id="PIRSF000726">
    <property type="entry name" value="Asp_kin"/>
    <property type="match status" value="1"/>
</dbReference>
<evidence type="ECO:0000256" key="4">
    <source>
        <dbReference type="ARBA" id="ARBA00022777"/>
    </source>
</evidence>
<dbReference type="InterPro" id="IPR002912">
    <property type="entry name" value="ACT_dom"/>
</dbReference>
<evidence type="ECO:0000259" key="10">
    <source>
        <dbReference type="PROSITE" id="PS51671"/>
    </source>
</evidence>
<dbReference type="GO" id="GO:0009090">
    <property type="term" value="P:homoserine biosynthetic process"/>
    <property type="evidence" value="ECO:0007669"/>
    <property type="project" value="TreeGrafter"/>
</dbReference>
<comment type="catalytic activity">
    <reaction evidence="6 7">
        <text>L-aspartate + ATP = 4-phospho-L-aspartate + ADP</text>
        <dbReference type="Rhea" id="RHEA:23776"/>
        <dbReference type="ChEBI" id="CHEBI:29991"/>
        <dbReference type="ChEBI" id="CHEBI:30616"/>
        <dbReference type="ChEBI" id="CHEBI:57535"/>
        <dbReference type="ChEBI" id="CHEBI:456216"/>
        <dbReference type="EC" id="2.7.2.4"/>
    </reaction>
</comment>
<dbReference type="PROSITE" id="PS00324">
    <property type="entry name" value="ASPARTOKINASE"/>
    <property type="match status" value="1"/>
</dbReference>
<dbReference type="InterPro" id="IPR045865">
    <property type="entry name" value="ACT-like_dom_sf"/>
</dbReference>
<comment type="pathway">
    <text evidence="8">Amino-acid biosynthesis; L-lysine biosynthesis via DAP pathway; (S)-tetrahydrodipicolinate from L-aspartate: step 1/4.</text>
</comment>
<reference evidence="11" key="1">
    <citation type="submission" date="2023-01" db="EMBL/GenBank/DDBJ databases">
        <title>Metagenome sequencing of chrysophaentin producing Chrysophaeum taylorii.</title>
        <authorList>
            <person name="Davison J."/>
            <person name="Bewley C."/>
        </authorList>
    </citation>
    <scope>NUCLEOTIDE SEQUENCE</scope>
    <source>
        <strain evidence="11">NIES-1699</strain>
    </source>
</reference>
<feature type="domain" description="ACT" evidence="10">
    <location>
        <begin position="361"/>
        <end position="430"/>
    </location>
</feature>
<dbReference type="SUPFAM" id="SSF53633">
    <property type="entry name" value="Carbamate kinase-like"/>
    <property type="match status" value="1"/>
</dbReference>